<feature type="coiled-coil region" evidence="1">
    <location>
        <begin position="126"/>
        <end position="153"/>
    </location>
</feature>
<organism evidence="3 4">
    <name type="scientific">Mycena albidolilacea</name>
    <dbReference type="NCBI Taxonomy" id="1033008"/>
    <lineage>
        <taxon>Eukaryota</taxon>
        <taxon>Fungi</taxon>
        <taxon>Dikarya</taxon>
        <taxon>Basidiomycota</taxon>
        <taxon>Agaricomycotina</taxon>
        <taxon>Agaricomycetes</taxon>
        <taxon>Agaricomycetidae</taxon>
        <taxon>Agaricales</taxon>
        <taxon>Marasmiineae</taxon>
        <taxon>Mycenaceae</taxon>
        <taxon>Mycena</taxon>
    </lineage>
</organism>
<sequence>MGREVPETRFRGTGGGTEGGGKAAQSRDERVKAANQEEAKVRGRRKAVLQPYPVTSAWLNELRARAADSTTEGRTAFRYRKTFGKDADDEEDDVDGLDGFEKEDGDDVDEDTPARAQTLHRKRRLAVAYFEELDEEEQAHMQAEREKDFVDRRNAYERALKGETECSTEELADSSVYASRRRHAEVVSQRALQSLCAQMKCKGILVLGEIVDGEEEEIFISMVQEGALPGHPDIDFSAWTPLRSKGLLQSFADFLVACKKAEMGEAPRYRFRGDTSASSSNPAGAPANTPDTPALCAQCMGPLIPLQRPASNVPAADPAPNAVEDSLPKVRVQRGGGHKRGRKEPGEREAEDSGSRRRRMNGRAVARMLSATNDPFADDEDEDQGDQGDQGGTPPPPPSLRYPPNAPLQRALDANGYAPAEYEFDRERNIARNQESSAPWSRRTPVPRRGGAPEPTRAGLDSGPPCPMSTANMPRRQCETAHDARRDTGAVGRRLRARWVVMRAADEHAAIDTSALPPPTPDVPHAPTRPAQPPRRRPHNGLERIVPRPRFRRKSFIRKSTA</sequence>
<feature type="compositionally biased region" description="Basic and acidic residues" evidence="2">
    <location>
        <begin position="343"/>
        <end position="355"/>
    </location>
</feature>
<evidence type="ECO:0000313" key="4">
    <source>
        <dbReference type="Proteomes" id="UP001218218"/>
    </source>
</evidence>
<evidence type="ECO:0000256" key="2">
    <source>
        <dbReference type="SAM" id="MobiDB-lite"/>
    </source>
</evidence>
<comment type="caution">
    <text evidence="3">The sequence shown here is derived from an EMBL/GenBank/DDBJ whole genome shotgun (WGS) entry which is preliminary data.</text>
</comment>
<feature type="region of interest" description="Disordered" evidence="2">
    <location>
        <begin position="1"/>
        <end position="44"/>
    </location>
</feature>
<gene>
    <name evidence="3" type="ORF">DFH08DRAFT_820694</name>
</gene>
<feature type="region of interest" description="Disordered" evidence="2">
    <location>
        <begin position="79"/>
        <end position="116"/>
    </location>
</feature>
<reference evidence="3" key="1">
    <citation type="submission" date="2023-03" db="EMBL/GenBank/DDBJ databases">
        <title>Massive genome expansion in bonnet fungi (Mycena s.s.) driven by repeated elements and novel gene families across ecological guilds.</title>
        <authorList>
            <consortium name="Lawrence Berkeley National Laboratory"/>
            <person name="Harder C.B."/>
            <person name="Miyauchi S."/>
            <person name="Viragh M."/>
            <person name="Kuo A."/>
            <person name="Thoen E."/>
            <person name="Andreopoulos B."/>
            <person name="Lu D."/>
            <person name="Skrede I."/>
            <person name="Drula E."/>
            <person name="Henrissat B."/>
            <person name="Morin E."/>
            <person name="Kohler A."/>
            <person name="Barry K."/>
            <person name="LaButti K."/>
            <person name="Morin E."/>
            <person name="Salamov A."/>
            <person name="Lipzen A."/>
            <person name="Mereny Z."/>
            <person name="Hegedus B."/>
            <person name="Baldrian P."/>
            <person name="Stursova M."/>
            <person name="Weitz H."/>
            <person name="Taylor A."/>
            <person name="Grigoriev I.V."/>
            <person name="Nagy L.G."/>
            <person name="Martin F."/>
            <person name="Kauserud H."/>
        </authorList>
    </citation>
    <scope>NUCLEOTIDE SEQUENCE</scope>
    <source>
        <strain evidence="3">CBHHK002</strain>
    </source>
</reference>
<feature type="region of interest" description="Disordered" evidence="2">
    <location>
        <begin position="426"/>
        <end position="466"/>
    </location>
</feature>
<name>A0AAD6ZCG5_9AGAR</name>
<dbReference type="EMBL" id="JARIHO010000062">
    <property type="protein sequence ID" value="KAJ7315444.1"/>
    <property type="molecule type" value="Genomic_DNA"/>
</dbReference>
<feature type="compositionally biased region" description="Acidic residues" evidence="2">
    <location>
        <begin position="376"/>
        <end position="386"/>
    </location>
</feature>
<feature type="compositionally biased region" description="Low complexity" evidence="2">
    <location>
        <begin position="310"/>
        <end position="323"/>
    </location>
</feature>
<dbReference type="Proteomes" id="UP001218218">
    <property type="component" value="Unassembled WGS sequence"/>
</dbReference>
<feature type="compositionally biased region" description="Basic and acidic residues" evidence="2">
    <location>
        <begin position="1"/>
        <end position="10"/>
    </location>
</feature>
<protein>
    <submittedName>
        <fullName evidence="3">Uncharacterized protein</fullName>
    </submittedName>
</protein>
<proteinExistence type="predicted"/>
<feature type="region of interest" description="Disordered" evidence="2">
    <location>
        <begin position="310"/>
        <end position="410"/>
    </location>
</feature>
<feature type="compositionally biased region" description="Pro residues" evidence="2">
    <location>
        <begin position="393"/>
        <end position="406"/>
    </location>
</feature>
<dbReference type="AlphaFoldDB" id="A0AAD6ZCG5"/>
<evidence type="ECO:0000256" key="1">
    <source>
        <dbReference type="SAM" id="Coils"/>
    </source>
</evidence>
<feature type="region of interest" description="Disordered" evidence="2">
    <location>
        <begin position="508"/>
        <end position="562"/>
    </location>
</feature>
<feature type="compositionally biased region" description="Basic residues" evidence="2">
    <location>
        <begin position="547"/>
        <end position="562"/>
    </location>
</feature>
<feature type="compositionally biased region" description="Gly residues" evidence="2">
    <location>
        <begin position="12"/>
        <end position="22"/>
    </location>
</feature>
<feature type="compositionally biased region" description="Basic and acidic residues" evidence="2">
    <location>
        <begin position="25"/>
        <end position="41"/>
    </location>
</feature>
<keyword evidence="1" id="KW-0175">Coiled coil</keyword>
<feature type="region of interest" description="Disordered" evidence="2">
    <location>
        <begin position="270"/>
        <end position="290"/>
    </location>
</feature>
<evidence type="ECO:0000313" key="3">
    <source>
        <dbReference type="EMBL" id="KAJ7315444.1"/>
    </source>
</evidence>
<feature type="compositionally biased region" description="Low complexity" evidence="2">
    <location>
        <begin position="276"/>
        <end position="288"/>
    </location>
</feature>
<keyword evidence="4" id="KW-1185">Reference proteome</keyword>
<feature type="compositionally biased region" description="Acidic residues" evidence="2">
    <location>
        <begin position="87"/>
        <end position="111"/>
    </location>
</feature>
<accession>A0AAD6ZCG5</accession>